<gene>
    <name evidence="2" type="ORF">Mic7113_6479</name>
</gene>
<evidence type="ECO:0000313" key="3">
    <source>
        <dbReference type="Proteomes" id="UP000010471"/>
    </source>
</evidence>
<organism evidence="2 3">
    <name type="scientific">Allocoleopsis franciscana PCC 7113</name>
    <dbReference type="NCBI Taxonomy" id="1173027"/>
    <lineage>
        <taxon>Bacteria</taxon>
        <taxon>Bacillati</taxon>
        <taxon>Cyanobacteriota</taxon>
        <taxon>Cyanophyceae</taxon>
        <taxon>Coleofasciculales</taxon>
        <taxon>Coleofasciculaceae</taxon>
        <taxon>Allocoleopsis</taxon>
        <taxon>Allocoleopsis franciscana</taxon>
    </lineage>
</organism>
<dbReference type="KEGG" id="mic:Mic7113_6479"/>
<evidence type="ECO:0000313" key="2">
    <source>
        <dbReference type="EMBL" id="AFZ22059.1"/>
    </source>
</evidence>
<keyword evidence="2" id="KW-0614">Plasmid</keyword>
<name>K9WQM2_9CYAN</name>
<dbReference type="PATRIC" id="fig|1173027.3.peg.7162"/>
<accession>K9WQM2</accession>
<evidence type="ECO:0008006" key="4">
    <source>
        <dbReference type="Google" id="ProtNLM"/>
    </source>
</evidence>
<dbReference type="EMBL" id="CP003631">
    <property type="protein sequence ID" value="AFZ22059.1"/>
    <property type="molecule type" value="Genomic_DNA"/>
</dbReference>
<proteinExistence type="predicted"/>
<dbReference type="RefSeq" id="WP_015186185.1">
    <property type="nucleotide sequence ID" value="NC_019739.1"/>
</dbReference>
<dbReference type="Proteomes" id="UP000010471">
    <property type="component" value="Plasmid pMIC7113.01"/>
</dbReference>
<dbReference type="Gene3D" id="2.40.10.10">
    <property type="entry name" value="Trypsin-like serine proteases"/>
    <property type="match status" value="2"/>
</dbReference>
<protein>
    <recommendedName>
        <fullName evidence="4">CHAT domain-containing protein</fullName>
    </recommendedName>
</protein>
<keyword evidence="3" id="KW-1185">Reference proteome</keyword>
<sequence length="493" mass="54292">MESLEELLYRCAVKLTVSGQRGWGTGFFVAPGRILTCAHVIKAAEQTPVNVRWQQQEDFLEAAVEKVLPSVDLALLRFTPRSDVNLPCVYLDTALKSGDELYLFGYPDQDFPDGCPVTGSCEGFTGDRLIKFKLGQVRPGVSGSALLNQHTGKVCGIVKFTRDRSLDLGGGAVPTETILQQLPELIDLQQQFHQQDARWRNLLDAIDAQTRGKTTNSRHHSSAMTQSNSDLTQNTFNISDSSITNLVGSGAIHYNEASQRQGNQEPLASMDLTKEAHKKTILILPANPKSIQKLRLDEEVREIDAGLQRSKQRDRFTLEPRWAVRSRDIQRAMLELNPTIVHFCGQGEGILEATTAQNTSVEPRRLIAVHDCDSSNLKGNQAEGLFLEDETGKAKLVSPEALAALFELFTDCVECVVLNACYCEAQAQAIARHIPFVISINKVIGDKAAIEFAVGFYDALGAGESVERAYKFGCVNLRMAGLPEHLAPVIVRK</sequence>
<dbReference type="AlphaFoldDB" id="K9WQM2"/>
<dbReference type="InterPro" id="IPR043504">
    <property type="entry name" value="Peptidase_S1_PA_chymotrypsin"/>
</dbReference>
<evidence type="ECO:0000256" key="1">
    <source>
        <dbReference type="SAM" id="MobiDB-lite"/>
    </source>
</evidence>
<geneLocation type="plasmid" evidence="2 3">
    <name>pMIC7113.01</name>
</geneLocation>
<dbReference type="Pfam" id="PF13365">
    <property type="entry name" value="Trypsin_2"/>
    <property type="match status" value="1"/>
</dbReference>
<dbReference type="HOGENOM" id="CLU_553001_0_0_3"/>
<feature type="region of interest" description="Disordered" evidence="1">
    <location>
        <begin position="211"/>
        <end position="232"/>
    </location>
</feature>
<feature type="compositionally biased region" description="Polar residues" evidence="1">
    <location>
        <begin position="222"/>
        <end position="232"/>
    </location>
</feature>
<reference evidence="2 3" key="1">
    <citation type="submission" date="2012-06" db="EMBL/GenBank/DDBJ databases">
        <title>Finished plasmid 1 of genome of Microcoleus sp. PCC 7113.</title>
        <authorList>
            <consortium name="US DOE Joint Genome Institute"/>
            <person name="Gugger M."/>
            <person name="Coursin T."/>
            <person name="Rippka R."/>
            <person name="Tandeau De Marsac N."/>
            <person name="Huntemann M."/>
            <person name="Wei C.-L."/>
            <person name="Han J."/>
            <person name="Detter J.C."/>
            <person name="Han C."/>
            <person name="Tapia R."/>
            <person name="Chen A."/>
            <person name="Kyrpides N."/>
            <person name="Mavromatis K."/>
            <person name="Markowitz V."/>
            <person name="Szeto E."/>
            <person name="Ivanova N."/>
            <person name="Pagani I."/>
            <person name="Pati A."/>
            <person name="Goodwin L."/>
            <person name="Nordberg H.P."/>
            <person name="Cantor M.N."/>
            <person name="Hua S.X."/>
            <person name="Woyke T."/>
            <person name="Kerfeld C.A."/>
        </authorList>
    </citation>
    <scope>NUCLEOTIDE SEQUENCE [LARGE SCALE GENOMIC DNA]</scope>
    <source>
        <strain evidence="2 3">PCC 7113</strain>
        <plasmid evidence="2 3">pMIC7113.01</plasmid>
    </source>
</reference>
<dbReference type="InterPro" id="IPR009003">
    <property type="entry name" value="Peptidase_S1_PA"/>
</dbReference>
<dbReference type="SUPFAM" id="SSF50494">
    <property type="entry name" value="Trypsin-like serine proteases"/>
    <property type="match status" value="1"/>
</dbReference>